<feature type="transmembrane region" description="Helical" evidence="1">
    <location>
        <begin position="14"/>
        <end position="37"/>
    </location>
</feature>
<proteinExistence type="predicted"/>
<accession>A0AAJ1T1Z4</accession>
<sequence length="43" mass="4421">MPMIGPNLGGGAEYVGLVFALVGVALLGLIITAVVVLRKKNKK</sequence>
<keyword evidence="1" id="KW-0812">Transmembrane</keyword>
<keyword evidence="1" id="KW-0472">Membrane</keyword>
<dbReference type="EMBL" id="JAUSTB010000018">
    <property type="protein sequence ID" value="MDQ0147857.1"/>
    <property type="molecule type" value="Genomic_DNA"/>
</dbReference>
<gene>
    <name evidence="2" type="ORF">J2T23_003785</name>
</gene>
<reference evidence="2 3" key="1">
    <citation type="submission" date="2023-07" db="EMBL/GenBank/DDBJ databases">
        <title>Sorghum-associated microbial communities from plants grown in Nebraska, USA.</title>
        <authorList>
            <person name="Schachtman D."/>
        </authorList>
    </citation>
    <scope>NUCLEOTIDE SEQUENCE [LARGE SCALE GENOMIC DNA]</scope>
    <source>
        <strain evidence="2 3">DS1001</strain>
    </source>
</reference>
<organism evidence="2 3">
    <name type="scientific">Pseudarthrobacter niigatensis</name>
    <dbReference type="NCBI Taxonomy" id="369935"/>
    <lineage>
        <taxon>Bacteria</taxon>
        <taxon>Bacillati</taxon>
        <taxon>Actinomycetota</taxon>
        <taxon>Actinomycetes</taxon>
        <taxon>Micrococcales</taxon>
        <taxon>Micrococcaceae</taxon>
        <taxon>Pseudarthrobacter</taxon>
    </lineage>
</organism>
<keyword evidence="1" id="KW-1133">Transmembrane helix</keyword>
<comment type="caution">
    <text evidence="2">The sequence shown here is derived from an EMBL/GenBank/DDBJ whole genome shotgun (WGS) entry which is preliminary data.</text>
</comment>
<dbReference type="RefSeq" id="WP_307362486.1">
    <property type="nucleotide sequence ID" value="NZ_JAUSTB010000018.1"/>
</dbReference>
<evidence type="ECO:0000256" key="1">
    <source>
        <dbReference type="SAM" id="Phobius"/>
    </source>
</evidence>
<dbReference type="Proteomes" id="UP001239267">
    <property type="component" value="Unassembled WGS sequence"/>
</dbReference>
<evidence type="ECO:0000313" key="3">
    <source>
        <dbReference type="Proteomes" id="UP001239267"/>
    </source>
</evidence>
<name>A0AAJ1T1Z4_9MICC</name>
<keyword evidence="3" id="KW-1185">Reference proteome</keyword>
<dbReference type="AlphaFoldDB" id="A0AAJ1T1Z4"/>
<protein>
    <submittedName>
        <fullName evidence="2">Heme exporter protein D</fullName>
    </submittedName>
</protein>
<evidence type="ECO:0000313" key="2">
    <source>
        <dbReference type="EMBL" id="MDQ0147857.1"/>
    </source>
</evidence>